<proteinExistence type="predicted"/>
<accession>A0A151SQM9</accession>
<dbReference type="Pfam" id="PF00197">
    <property type="entry name" value="Kunitz_legume"/>
    <property type="match status" value="1"/>
</dbReference>
<dbReference type="SUPFAM" id="SSF50386">
    <property type="entry name" value="STI-like"/>
    <property type="match status" value="1"/>
</dbReference>
<dbReference type="Gene3D" id="2.80.10.50">
    <property type="match status" value="1"/>
</dbReference>
<keyword evidence="2" id="KW-1185">Reference proteome</keyword>
<dbReference type="Gramene" id="C.cajan_03326.t">
    <property type="protein sequence ID" value="C.cajan_03326.t"/>
    <property type="gene ID" value="C.cajan_03326"/>
</dbReference>
<organism evidence="1 2">
    <name type="scientific">Cajanus cajan</name>
    <name type="common">Pigeon pea</name>
    <name type="synonym">Cajanus indicus</name>
    <dbReference type="NCBI Taxonomy" id="3821"/>
    <lineage>
        <taxon>Eukaryota</taxon>
        <taxon>Viridiplantae</taxon>
        <taxon>Streptophyta</taxon>
        <taxon>Embryophyta</taxon>
        <taxon>Tracheophyta</taxon>
        <taxon>Spermatophyta</taxon>
        <taxon>Magnoliopsida</taxon>
        <taxon>eudicotyledons</taxon>
        <taxon>Gunneridae</taxon>
        <taxon>Pentapetalae</taxon>
        <taxon>rosids</taxon>
        <taxon>fabids</taxon>
        <taxon>Fabales</taxon>
        <taxon>Fabaceae</taxon>
        <taxon>Papilionoideae</taxon>
        <taxon>50 kb inversion clade</taxon>
        <taxon>NPAAA clade</taxon>
        <taxon>indigoferoid/millettioid clade</taxon>
        <taxon>Phaseoleae</taxon>
        <taxon>Cajanus</taxon>
    </lineage>
</organism>
<protein>
    <submittedName>
        <fullName evidence="1">Uncharacterized protein</fullName>
    </submittedName>
</protein>
<dbReference type="EMBL" id="CM003613">
    <property type="protein sequence ID" value="KYP57146.1"/>
    <property type="molecule type" value="Genomic_DNA"/>
</dbReference>
<evidence type="ECO:0000313" key="2">
    <source>
        <dbReference type="Proteomes" id="UP000075243"/>
    </source>
</evidence>
<name>A0A151SQM9_CAJCA</name>
<reference evidence="1 2" key="1">
    <citation type="journal article" date="2012" name="Nat. Biotechnol.">
        <title>Draft genome sequence of pigeonpea (Cajanus cajan), an orphan legume crop of resource-poor farmers.</title>
        <authorList>
            <person name="Varshney R.K."/>
            <person name="Chen W."/>
            <person name="Li Y."/>
            <person name="Bharti A.K."/>
            <person name="Saxena R.K."/>
            <person name="Schlueter J.A."/>
            <person name="Donoghue M.T."/>
            <person name="Azam S."/>
            <person name="Fan G."/>
            <person name="Whaley A.M."/>
            <person name="Farmer A.D."/>
            <person name="Sheridan J."/>
            <person name="Iwata A."/>
            <person name="Tuteja R."/>
            <person name="Penmetsa R.V."/>
            <person name="Wu W."/>
            <person name="Upadhyaya H.D."/>
            <person name="Yang S.P."/>
            <person name="Shah T."/>
            <person name="Saxena K.B."/>
            <person name="Michael T."/>
            <person name="McCombie W.R."/>
            <person name="Yang B."/>
            <person name="Zhang G."/>
            <person name="Yang H."/>
            <person name="Wang J."/>
            <person name="Spillane C."/>
            <person name="Cook D.R."/>
            <person name="May G.D."/>
            <person name="Xu X."/>
            <person name="Jackson S.A."/>
        </authorList>
    </citation>
    <scope>NUCLEOTIDE SEQUENCE [LARGE SCALE GENOMIC DNA]</scope>
    <source>
        <strain evidence="2">cv. Asha</strain>
    </source>
</reference>
<dbReference type="AlphaFoldDB" id="A0A151SQM9"/>
<dbReference type="InterPro" id="IPR011065">
    <property type="entry name" value="Kunitz_inhibitor_STI-like_sf"/>
</dbReference>
<dbReference type="InterPro" id="IPR002160">
    <property type="entry name" value="Prot_inh_Kunz-lg"/>
</dbReference>
<dbReference type="GO" id="GO:0004866">
    <property type="term" value="F:endopeptidase inhibitor activity"/>
    <property type="evidence" value="ECO:0007669"/>
    <property type="project" value="InterPro"/>
</dbReference>
<dbReference type="STRING" id="3821.A0A151SQM9"/>
<sequence length="105" mass="11529">MLLSRAEFFTLFAEGDEVVRVNRDFKVAFSAATLCLQGTEWKVGEKDAKSGRRIIVAWGNGSYYFRILETQFKGSVAASVGALPENGKILLALDGNVLPVVFERA</sequence>
<gene>
    <name evidence="1" type="ORF">KK1_003404</name>
</gene>
<evidence type="ECO:0000313" key="1">
    <source>
        <dbReference type="EMBL" id="KYP57146.1"/>
    </source>
</evidence>
<dbReference type="Proteomes" id="UP000075243">
    <property type="component" value="Chromosome 11"/>
</dbReference>